<keyword evidence="2" id="KW-1185">Reference proteome</keyword>
<evidence type="ECO:0008006" key="3">
    <source>
        <dbReference type="Google" id="ProtNLM"/>
    </source>
</evidence>
<comment type="caution">
    <text evidence="1">The sequence shown here is derived from an EMBL/GenBank/DDBJ whole genome shotgun (WGS) entry which is preliminary data.</text>
</comment>
<accession>A0A5R9F576</accession>
<dbReference type="InterPro" id="IPR036291">
    <property type="entry name" value="NAD(P)-bd_dom_sf"/>
</dbReference>
<proteinExistence type="predicted"/>
<protein>
    <recommendedName>
        <fullName evidence="3">6-phosphogluconate dehydrogenase NADP-binding domain-containing protein</fullName>
    </recommendedName>
</protein>
<dbReference type="Proteomes" id="UP000308230">
    <property type="component" value="Unassembled WGS sequence"/>
</dbReference>
<dbReference type="EMBL" id="SWLG01000006">
    <property type="protein sequence ID" value="TLS37550.1"/>
    <property type="molecule type" value="Genomic_DNA"/>
</dbReference>
<evidence type="ECO:0000313" key="1">
    <source>
        <dbReference type="EMBL" id="TLS37550.1"/>
    </source>
</evidence>
<dbReference type="AlphaFoldDB" id="A0A5R9F576"/>
<gene>
    <name evidence="1" type="ORF">FCL54_10440</name>
</gene>
<dbReference type="SUPFAM" id="SSF51735">
    <property type="entry name" value="NAD(P)-binding Rossmann-fold domains"/>
    <property type="match status" value="1"/>
</dbReference>
<sequence length="236" mass="26742">MPPLKIGMAGIGRLGTALMKQFDQVKIGTYVYHPDIKKAQNFSRQFQHSNKLEAITDIEKLDIFLLVLPASKIEEFFDSLLEQNLLLSNILFVNLATSKQTSELRQKYPDLKLMGMKFMGHAQDLLEHGKGLFITPERNNVGEKCLGVVNLFNKIGDVCYDDEAVVEKINRRATWYAIKASKELENSFTAEGIKPIYITKAMDSVLPEVIRSYSKGNLGHFGNQIALEMENNRKDK</sequence>
<organism evidence="1 2">
    <name type="scientific">Exobacillus caeni</name>
    <dbReference type="NCBI Taxonomy" id="2574798"/>
    <lineage>
        <taxon>Bacteria</taxon>
        <taxon>Bacillati</taxon>
        <taxon>Bacillota</taxon>
        <taxon>Bacilli</taxon>
        <taxon>Bacillales</taxon>
        <taxon>Guptibacillaceae</taxon>
        <taxon>Exobacillus</taxon>
    </lineage>
</organism>
<dbReference type="Gene3D" id="3.40.50.720">
    <property type="entry name" value="NAD(P)-binding Rossmann-like Domain"/>
    <property type="match status" value="1"/>
</dbReference>
<dbReference type="RefSeq" id="WP_138126082.1">
    <property type="nucleotide sequence ID" value="NZ_SWLG01000006.1"/>
</dbReference>
<dbReference type="OrthoDB" id="2913275at2"/>
<evidence type="ECO:0000313" key="2">
    <source>
        <dbReference type="Proteomes" id="UP000308230"/>
    </source>
</evidence>
<reference evidence="1 2" key="1">
    <citation type="submission" date="2019-04" db="EMBL/GenBank/DDBJ databases">
        <title>Bacillus caeni sp. nov., a bacterium isolated from mangrove sediment.</title>
        <authorList>
            <person name="Huang H."/>
            <person name="Mo K."/>
            <person name="Hu Y."/>
        </authorList>
    </citation>
    <scope>NUCLEOTIDE SEQUENCE [LARGE SCALE GENOMIC DNA]</scope>
    <source>
        <strain evidence="1 2">HB172195</strain>
    </source>
</reference>
<name>A0A5R9F576_9BACL</name>